<keyword evidence="5 10" id="KW-0067">ATP-binding</keyword>
<name>A0A517M3Z4_9BACT</name>
<dbReference type="InterPro" id="IPR014018">
    <property type="entry name" value="SecA_motor_DEAD"/>
</dbReference>
<reference evidence="14 15" key="1">
    <citation type="submission" date="2019-02" db="EMBL/GenBank/DDBJ databases">
        <title>Deep-cultivation of Planctomycetes and their phenomic and genomic characterization uncovers novel biology.</title>
        <authorList>
            <person name="Wiegand S."/>
            <person name="Jogler M."/>
            <person name="Boedeker C."/>
            <person name="Pinto D."/>
            <person name="Vollmers J."/>
            <person name="Rivas-Marin E."/>
            <person name="Kohn T."/>
            <person name="Peeters S.H."/>
            <person name="Heuer A."/>
            <person name="Rast P."/>
            <person name="Oberbeckmann S."/>
            <person name="Bunk B."/>
            <person name="Jeske O."/>
            <person name="Meyerdierks A."/>
            <person name="Storesund J.E."/>
            <person name="Kallscheuer N."/>
            <person name="Luecker S."/>
            <person name="Lage O.M."/>
            <person name="Pohl T."/>
            <person name="Merkel B.J."/>
            <person name="Hornburger P."/>
            <person name="Mueller R.-W."/>
            <person name="Bruemmer F."/>
            <person name="Labrenz M."/>
            <person name="Spormann A.M."/>
            <person name="Op den Camp H."/>
            <person name="Overmann J."/>
            <person name="Amann R."/>
            <person name="Jetten M.S.M."/>
            <person name="Mascher T."/>
            <person name="Medema M.H."/>
            <person name="Devos D.P."/>
            <person name="Kaster A.-K."/>
            <person name="Ovreas L."/>
            <person name="Rohde M."/>
            <person name="Galperin M.Y."/>
            <person name="Jogler C."/>
        </authorList>
    </citation>
    <scope>NUCLEOTIDE SEQUENCE [LARGE SCALE GENOMIC DNA]</scope>
    <source>
        <strain evidence="14 15">EC9</strain>
    </source>
</reference>
<keyword evidence="4 10" id="KW-0547">Nucleotide-binding</keyword>
<evidence type="ECO:0000259" key="12">
    <source>
        <dbReference type="PROSITE" id="PS51194"/>
    </source>
</evidence>
<dbReference type="InterPro" id="IPR014001">
    <property type="entry name" value="Helicase_ATP-bd"/>
</dbReference>
<comment type="caution">
    <text evidence="10">Lacks conserved residue(s) required for the propagation of feature annotation.</text>
</comment>
<dbReference type="Proteomes" id="UP000319557">
    <property type="component" value="Chromosome"/>
</dbReference>
<feature type="domain" description="Helicase C-terminal" evidence="12">
    <location>
        <begin position="422"/>
        <end position="583"/>
    </location>
</feature>
<dbReference type="GO" id="GO:0008564">
    <property type="term" value="F:protein-exporting ATPase activity"/>
    <property type="evidence" value="ECO:0007669"/>
    <property type="project" value="UniProtKB-EC"/>
</dbReference>
<dbReference type="InterPro" id="IPR011115">
    <property type="entry name" value="SecA_DEAD"/>
</dbReference>
<dbReference type="SUPFAM" id="SSF81767">
    <property type="entry name" value="Pre-protein crosslinking domain of SecA"/>
    <property type="match status" value="1"/>
</dbReference>
<dbReference type="PROSITE" id="PS51194">
    <property type="entry name" value="HELICASE_CTER"/>
    <property type="match status" value="1"/>
</dbReference>
<dbReference type="InterPro" id="IPR000185">
    <property type="entry name" value="SecA"/>
</dbReference>
<evidence type="ECO:0000256" key="7">
    <source>
        <dbReference type="ARBA" id="ARBA00022967"/>
    </source>
</evidence>
<dbReference type="SUPFAM" id="SSF52540">
    <property type="entry name" value="P-loop containing nucleoside triphosphate hydrolases"/>
    <property type="match status" value="2"/>
</dbReference>
<dbReference type="Pfam" id="PF07517">
    <property type="entry name" value="SecA_DEAD"/>
    <property type="match status" value="1"/>
</dbReference>
<feature type="domain" description="SecA family profile" evidence="13">
    <location>
        <begin position="1"/>
        <end position="575"/>
    </location>
</feature>
<dbReference type="InterPro" id="IPR001650">
    <property type="entry name" value="Helicase_C-like"/>
</dbReference>
<dbReference type="HAMAP" id="MF_01382">
    <property type="entry name" value="SecA"/>
    <property type="match status" value="1"/>
</dbReference>
<dbReference type="Pfam" id="PF21090">
    <property type="entry name" value="P-loop_SecA"/>
    <property type="match status" value="1"/>
</dbReference>
<dbReference type="RefSeq" id="WP_145347389.1">
    <property type="nucleotide sequence ID" value="NZ_CP036261.1"/>
</dbReference>
<evidence type="ECO:0000256" key="3">
    <source>
        <dbReference type="ARBA" id="ARBA00022490"/>
    </source>
</evidence>
<evidence type="ECO:0000256" key="10">
    <source>
        <dbReference type="HAMAP-Rule" id="MF_01382"/>
    </source>
</evidence>
<dbReference type="FunFam" id="3.40.50.300:FF:000429">
    <property type="entry name" value="Preprotein translocase subunit SecA"/>
    <property type="match status" value="1"/>
</dbReference>
<sequence length="616" mass="68752">MFSLPIRPTTSRQLARIDRQLRTLSSVSDRQLREQAATLRYRAAAGESLHRLLPEAYALVVEAADRTLGIRHYDVQLLGGIHLANRCVIEMETGQGKTLTATLPLFLHALRGQGVHLATSNDYLAQRDADTMRPLFSMLGLTCGVVVDGMDDSQRRHSYRCDITYATAAELGFDFLRDRLKRRAAAGASTADQSELQPVGRELDFLLADEADALMIDEANTPMIIGAPARISDQKQALYQWAAQTAPDAIEKQHYRYNLRERSVELLPAGRQWARQQLSAGLMDGNSILDLFEKLERAITVDRDFHRDQHYIVRDGEIVLINEATGRLGEGRQWQDGIQQAIQAVERLPITAPTTHAAKLTVQGLFLSYRHLAGMTGTAVAAASELRKVYKTNVVRIPPLHKSRRQALSTRYFADDTEKYQAIVDEIIAIGHAGRPVLIGTRSVENSQRLSKLLRDANVPHQVLNAHQHASEAKIIALAGRAGQVTVATSMAGRGTDICLDDDVVDRGGLHVILSELHDSPRQDQQLWGRCGRQGQPGTYRQFLSLDDAILDQAYGDQAAAGYRTHRRGNQAALLSTAQQTLEQRRRQNRLTALYHEKRRLRAVWEMGRDPLLDVM</sequence>
<evidence type="ECO:0000256" key="2">
    <source>
        <dbReference type="ARBA" id="ARBA00022475"/>
    </source>
</evidence>
<feature type="binding site" evidence="10">
    <location>
        <position position="497"/>
    </location>
    <ligand>
        <name>ATP</name>
        <dbReference type="ChEBI" id="CHEBI:30616"/>
    </ligand>
</feature>
<proteinExistence type="inferred from homology"/>
<dbReference type="Gene3D" id="3.90.1440.10">
    <property type="entry name" value="SecA, preprotein cross-linking domain"/>
    <property type="match status" value="1"/>
</dbReference>
<dbReference type="EC" id="7.4.2.8" evidence="10"/>
<dbReference type="Pfam" id="PF01043">
    <property type="entry name" value="SecA_PP_bind"/>
    <property type="match status" value="1"/>
</dbReference>
<dbReference type="PANTHER" id="PTHR30612">
    <property type="entry name" value="SECA INNER MEMBRANE COMPONENT OF SEC PROTEIN SECRETION SYSTEM"/>
    <property type="match status" value="1"/>
</dbReference>
<dbReference type="GO" id="GO:0005524">
    <property type="term" value="F:ATP binding"/>
    <property type="evidence" value="ECO:0007669"/>
    <property type="project" value="UniProtKB-UniRule"/>
</dbReference>
<dbReference type="InterPro" id="IPR027417">
    <property type="entry name" value="P-loop_NTPase"/>
</dbReference>
<dbReference type="AlphaFoldDB" id="A0A517M3Z4"/>
<dbReference type="InterPro" id="IPR044722">
    <property type="entry name" value="SecA_SF2_C"/>
</dbReference>
<dbReference type="PROSITE" id="PS51192">
    <property type="entry name" value="HELICASE_ATP_BIND_1"/>
    <property type="match status" value="1"/>
</dbReference>
<dbReference type="InterPro" id="IPR036670">
    <property type="entry name" value="SecA_X-link_sf"/>
</dbReference>
<keyword evidence="6 10" id="KW-0653">Protein transport</keyword>
<evidence type="ECO:0000256" key="6">
    <source>
        <dbReference type="ARBA" id="ARBA00022927"/>
    </source>
</evidence>
<keyword evidence="1 10" id="KW-0813">Transport</keyword>
<dbReference type="GO" id="GO:0031522">
    <property type="term" value="C:cell envelope Sec protein transport complex"/>
    <property type="evidence" value="ECO:0007669"/>
    <property type="project" value="TreeGrafter"/>
</dbReference>
<feature type="domain" description="Helicase ATP-binding" evidence="11">
    <location>
        <begin position="78"/>
        <end position="249"/>
    </location>
</feature>
<evidence type="ECO:0000259" key="11">
    <source>
        <dbReference type="PROSITE" id="PS51192"/>
    </source>
</evidence>
<feature type="binding site" evidence="10">
    <location>
        <position position="76"/>
    </location>
    <ligand>
        <name>ATP</name>
        <dbReference type="ChEBI" id="CHEBI:30616"/>
    </ligand>
</feature>
<dbReference type="InterPro" id="IPR011130">
    <property type="entry name" value="SecA_preprotein_X-link_dom"/>
</dbReference>
<keyword evidence="8 10" id="KW-0811">Translocation</keyword>
<dbReference type="GO" id="GO:0065002">
    <property type="term" value="P:intracellular protein transmembrane transport"/>
    <property type="evidence" value="ECO:0007669"/>
    <property type="project" value="UniProtKB-UniRule"/>
</dbReference>
<dbReference type="SMART" id="SM00957">
    <property type="entry name" value="SecA_DEAD"/>
    <property type="match status" value="1"/>
</dbReference>
<dbReference type="GO" id="GO:0005829">
    <property type="term" value="C:cytosol"/>
    <property type="evidence" value="ECO:0007669"/>
    <property type="project" value="TreeGrafter"/>
</dbReference>
<evidence type="ECO:0000259" key="13">
    <source>
        <dbReference type="PROSITE" id="PS51196"/>
    </source>
</evidence>
<dbReference type="EMBL" id="CP036261">
    <property type="protein sequence ID" value="QDS89587.1"/>
    <property type="molecule type" value="Genomic_DNA"/>
</dbReference>
<comment type="function">
    <text evidence="10">Part of the Sec protein translocase complex. Interacts with the SecYEG preprotein conducting channel. Has a central role in coupling the hydrolysis of ATP to the transfer of proteins into and across the cell membrane, serving as an ATP-driven molecular motor driving the stepwise translocation of polypeptide chains across the membrane.</text>
</comment>
<dbReference type="Gene3D" id="3.40.50.300">
    <property type="entry name" value="P-loop containing nucleotide triphosphate hydrolases"/>
    <property type="match status" value="2"/>
</dbReference>
<keyword evidence="7 10" id="KW-1278">Translocase</keyword>
<evidence type="ECO:0000256" key="4">
    <source>
        <dbReference type="ARBA" id="ARBA00022741"/>
    </source>
</evidence>
<dbReference type="PROSITE" id="PS51196">
    <property type="entry name" value="SECA_MOTOR_DEAD"/>
    <property type="match status" value="1"/>
</dbReference>
<evidence type="ECO:0000256" key="9">
    <source>
        <dbReference type="ARBA" id="ARBA00023136"/>
    </source>
</evidence>
<dbReference type="OrthoDB" id="9805579at2"/>
<accession>A0A517M3Z4</accession>
<dbReference type="CDD" id="cd18803">
    <property type="entry name" value="SF2_C_secA"/>
    <property type="match status" value="1"/>
</dbReference>
<evidence type="ECO:0000256" key="1">
    <source>
        <dbReference type="ARBA" id="ARBA00022448"/>
    </source>
</evidence>
<dbReference type="GO" id="GO:0043952">
    <property type="term" value="P:protein transport by the Sec complex"/>
    <property type="evidence" value="ECO:0007669"/>
    <property type="project" value="TreeGrafter"/>
</dbReference>
<protein>
    <recommendedName>
        <fullName evidence="10">Protein translocase subunit SecA</fullName>
        <ecNumber evidence="10">7.4.2.8</ecNumber>
    </recommendedName>
</protein>
<dbReference type="GO" id="GO:0017038">
    <property type="term" value="P:protein import"/>
    <property type="evidence" value="ECO:0007669"/>
    <property type="project" value="InterPro"/>
</dbReference>
<keyword evidence="15" id="KW-1185">Reference proteome</keyword>
<comment type="catalytic activity">
    <reaction evidence="10">
        <text>ATP + H2O + cellular proteinSide 1 = ADP + phosphate + cellular proteinSide 2.</text>
        <dbReference type="EC" id="7.4.2.8"/>
    </reaction>
</comment>
<keyword evidence="3 10" id="KW-0963">Cytoplasm</keyword>
<comment type="subunit">
    <text evidence="10">Monomer and homodimer. Part of the essential Sec protein translocation apparatus which comprises SecA, SecYEG and auxiliary proteins SecDF. Other proteins may also be involved.</text>
</comment>
<evidence type="ECO:0000256" key="5">
    <source>
        <dbReference type="ARBA" id="ARBA00022840"/>
    </source>
</evidence>
<comment type="subcellular location">
    <subcellularLocation>
        <location evidence="10">Cell membrane</location>
        <topology evidence="10">Peripheral membrane protein</topology>
        <orientation evidence="10">Cytoplasmic side</orientation>
    </subcellularLocation>
    <subcellularLocation>
        <location evidence="10">Cytoplasm</location>
    </subcellularLocation>
    <text evidence="10">Distribution is 50-50.</text>
</comment>
<dbReference type="SMART" id="SM00958">
    <property type="entry name" value="SecA_PP_bind"/>
    <property type="match status" value="1"/>
</dbReference>
<keyword evidence="9 10" id="KW-0472">Membrane</keyword>
<dbReference type="PANTHER" id="PTHR30612:SF0">
    <property type="entry name" value="CHLOROPLAST PROTEIN-TRANSPORTING ATPASE"/>
    <property type="match status" value="1"/>
</dbReference>
<keyword evidence="2 10" id="KW-1003">Cell membrane</keyword>
<evidence type="ECO:0000313" key="14">
    <source>
        <dbReference type="EMBL" id="QDS89587.1"/>
    </source>
</evidence>
<evidence type="ECO:0000256" key="8">
    <source>
        <dbReference type="ARBA" id="ARBA00023010"/>
    </source>
</evidence>
<organism evidence="14 15">
    <name type="scientific">Rosistilla ulvae</name>
    <dbReference type="NCBI Taxonomy" id="1930277"/>
    <lineage>
        <taxon>Bacteria</taxon>
        <taxon>Pseudomonadati</taxon>
        <taxon>Planctomycetota</taxon>
        <taxon>Planctomycetia</taxon>
        <taxon>Pirellulales</taxon>
        <taxon>Pirellulaceae</taxon>
        <taxon>Rosistilla</taxon>
    </lineage>
</organism>
<dbReference type="PRINTS" id="PR00906">
    <property type="entry name" value="SECA"/>
</dbReference>
<dbReference type="KEGG" id="ruv:EC9_37870"/>
<dbReference type="GO" id="GO:0006605">
    <property type="term" value="P:protein targeting"/>
    <property type="evidence" value="ECO:0007669"/>
    <property type="project" value="UniProtKB-UniRule"/>
</dbReference>
<comment type="similarity">
    <text evidence="10">Belongs to the SecA family.</text>
</comment>
<dbReference type="CDD" id="cd17928">
    <property type="entry name" value="DEXDc_SecA"/>
    <property type="match status" value="1"/>
</dbReference>
<dbReference type="GO" id="GO:0005886">
    <property type="term" value="C:plasma membrane"/>
    <property type="evidence" value="ECO:0007669"/>
    <property type="project" value="UniProtKB-SubCell"/>
</dbReference>
<gene>
    <name evidence="10" type="primary">secA</name>
    <name evidence="14" type="ORF">EC9_37870</name>
</gene>
<evidence type="ECO:0000313" key="15">
    <source>
        <dbReference type="Proteomes" id="UP000319557"/>
    </source>
</evidence>